<keyword evidence="1" id="KW-0472">Membrane</keyword>
<reference evidence="2 3" key="1">
    <citation type="submission" date="2023-06" db="EMBL/GenBank/DDBJ databases">
        <authorList>
            <person name="Oyuntsetseg B."/>
            <person name="Kim S.B."/>
        </authorList>
    </citation>
    <scope>NUCLEOTIDE SEQUENCE [LARGE SCALE GENOMIC DNA]</scope>
    <source>
        <strain evidence="2 3">2-15</strain>
    </source>
</reference>
<sequence length="48" mass="5062">MPLAPANPHIHTGDGGFVSGWVVAVGFGVAIVLVVVGVIVSLRRKRRR</sequence>
<accession>A0A9Y2IJE8</accession>
<proteinExistence type="predicted"/>
<name>A0A9Y2IJE8_9PSEU</name>
<dbReference type="RefSeq" id="WP_285970365.1">
    <property type="nucleotide sequence ID" value="NZ_CP127294.1"/>
</dbReference>
<evidence type="ECO:0000256" key="1">
    <source>
        <dbReference type="SAM" id="Phobius"/>
    </source>
</evidence>
<dbReference type="KEGG" id="acab:QRX50_02430"/>
<feature type="transmembrane region" description="Helical" evidence="1">
    <location>
        <begin position="20"/>
        <end position="42"/>
    </location>
</feature>
<protein>
    <submittedName>
        <fullName evidence="2">Uncharacterized protein</fullName>
    </submittedName>
</protein>
<gene>
    <name evidence="2" type="ORF">QRX50_02430</name>
</gene>
<keyword evidence="1" id="KW-0812">Transmembrane</keyword>
<evidence type="ECO:0000313" key="2">
    <source>
        <dbReference type="EMBL" id="WIX79683.1"/>
    </source>
</evidence>
<organism evidence="2 3">
    <name type="scientific">Amycolatopsis carbonis</name>
    <dbReference type="NCBI Taxonomy" id="715471"/>
    <lineage>
        <taxon>Bacteria</taxon>
        <taxon>Bacillati</taxon>
        <taxon>Actinomycetota</taxon>
        <taxon>Actinomycetes</taxon>
        <taxon>Pseudonocardiales</taxon>
        <taxon>Pseudonocardiaceae</taxon>
        <taxon>Amycolatopsis</taxon>
    </lineage>
</organism>
<keyword evidence="3" id="KW-1185">Reference proteome</keyword>
<evidence type="ECO:0000313" key="3">
    <source>
        <dbReference type="Proteomes" id="UP001236014"/>
    </source>
</evidence>
<keyword evidence="1" id="KW-1133">Transmembrane helix</keyword>
<dbReference type="AlphaFoldDB" id="A0A9Y2IJE8"/>
<dbReference type="Proteomes" id="UP001236014">
    <property type="component" value="Chromosome"/>
</dbReference>
<dbReference type="EMBL" id="CP127294">
    <property type="protein sequence ID" value="WIX79683.1"/>
    <property type="molecule type" value="Genomic_DNA"/>
</dbReference>